<name>A0ABP7TRW5_9PSEU</name>
<dbReference type="Gene3D" id="1.20.1250.20">
    <property type="entry name" value="MFS general substrate transporter like domains"/>
    <property type="match status" value="1"/>
</dbReference>
<dbReference type="PANTHER" id="PTHR23513">
    <property type="entry name" value="INTEGRAL MEMBRANE EFFLUX PROTEIN-RELATED"/>
    <property type="match status" value="1"/>
</dbReference>
<feature type="transmembrane region" description="Helical" evidence="6">
    <location>
        <begin position="162"/>
        <end position="182"/>
    </location>
</feature>
<dbReference type="SUPFAM" id="SSF103473">
    <property type="entry name" value="MFS general substrate transporter"/>
    <property type="match status" value="1"/>
</dbReference>
<feature type="transmembrane region" description="Helical" evidence="6">
    <location>
        <begin position="137"/>
        <end position="156"/>
    </location>
</feature>
<evidence type="ECO:0000256" key="1">
    <source>
        <dbReference type="ARBA" id="ARBA00004651"/>
    </source>
</evidence>
<keyword evidence="8" id="KW-1185">Reference proteome</keyword>
<dbReference type="EMBL" id="BAABAL010000019">
    <property type="protein sequence ID" value="GAA4030345.1"/>
    <property type="molecule type" value="Genomic_DNA"/>
</dbReference>
<evidence type="ECO:0000313" key="8">
    <source>
        <dbReference type="Proteomes" id="UP001501747"/>
    </source>
</evidence>
<sequence>MSSPSWSSGDFRRLWTVALLGAVSTWATQVALSVGVLAHHSGAALAAVLLAGNVPALLVGPLGGAVVDQVRPHVVLRVALPAQAVGLVVMAVAIDGSLVVTACGYAVFLIAGRFAGPAAQRLRYLATPESLWGKANAAIGAVTGISTIAGAALGTVSVATLGAFAAFLLAAGLCAVAAWVAWPVRSRSASERGDGRRFRFGGGLAALRRYPLARRIVVVGIAWGLVGGGYEVLLAVFATRVLGTDGTGIGLLYLVDGVGVLVGSLLGGRVPAHRRQLAFTIGYITQGALWALFAVSPGLVTAMVVLLGMRVASGVIIALDTTLLLESVPESLHGRVFSMHAVSYGAVLRVSLSVTGALLGLVGAPALVLAGGAGSVLIGLFWAYAGRSSR</sequence>
<reference evidence="8" key="1">
    <citation type="journal article" date="2019" name="Int. J. Syst. Evol. Microbiol.">
        <title>The Global Catalogue of Microorganisms (GCM) 10K type strain sequencing project: providing services to taxonomists for standard genome sequencing and annotation.</title>
        <authorList>
            <consortium name="The Broad Institute Genomics Platform"/>
            <consortium name="The Broad Institute Genome Sequencing Center for Infectious Disease"/>
            <person name="Wu L."/>
            <person name="Ma J."/>
        </authorList>
    </citation>
    <scope>NUCLEOTIDE SEQUENCE [LARGE SCALE GENOMIC DNA]</scope>
    <source>
        <strain evidence="8">JCM 17342</strain>
    </source>
</reference>
<dbReference type="InterPro" id="IPR036259">
    <property type="entry name" value="MFS_trans_sf"/>
</dbReference>
<evidence type="ECO:0000256" key="2">
    <source>
        <dbReference type="ARBA" id="ARBA00022475"/>
    </source>
</evidence>
<feature type="transmembrane region" description="Helical" evidence="6">
    <location>
        <begin position="366"/>
        <end position="385"/>
    </location>
</feature>
<dbReference type="InterPro" id="IPR011701">
    <property type="entry name" value="MFS"/>
</dbReference>
<evidence type="ECO:0000256" key="5">
    <source>
        <dbReference type="ARBA" id="ARBA00023136"/>
    </source>
</evidence>
<comment type="subcellular location">
    <subcellularLocation>
        <location evidence="1">Cell membrane</location>
        <topology evidence="1">Multi-pass membrane protein</topology>
    </subcellularLocation>
</comment>
<dbReference type="CDD" id="cd06173">
    <property type="entry name" value="MFS_MefA_like"/>
    <property type="match status" value="1"/>
</dbReference>
<evidence type="ECO:0000256" key="4">
    <source>
        <dbReference type="ARBA" id="ARBA00022989"/>
    </source>
</evidence>
<evidence type="ECO:0000256" key="3">
    <source>
        <dbReference type="ARBA" id="ARBA00022692"/>
    </source>
</evidence>
<protein>
    <submittedName>
        <fullName evidence="7">MFS transporter</fullName>
    </submittedName>
</protein>
<keyword evidence="4 6" id="KW-1133">Transmembrane helix</keyword>
<dbReference type="RefSeq" id="WP_344883242.1">
    <property type="nucleotide sequence ID" value="NZ_BAABAL010000019.1"/>
</dbReference>
<feature type="transmembrane region" description="Helical" evidence="6">
    <location>
        <begin position="43"/>
        <end position="67"/>
    </location>
</feature>
<dbReference type="Pfam" id="PF07690">
    <property type="entry name" value="MFS_1"/>
    <property type="match status" value="1"/>
</dbReference>
<gene>
    <name evidence="7" type="ORF">GCM10022247_64290</name>
</gene>
<keyword evidence="5 6" id="KW-0472">Membrane</keyword>
<proteinExistence type="predicted"/>
<keyword evidence="2" id="KW-1003">Cell membrane</keyword>
<organism evidence="7 8">
    <name type="scientific">Allokutzneria multivorans</name>
    <dbReference type="NCBI Taxonomy" id="1142134"/>
    <lineage>
        <taxon>Bacteria</taxon>
        <taxon>Bacillati</taxon>
        <taxon>Actinomycetota</taxon>
        <taxon>Actinomycetes</taxon>
        <taxon>Pseudonocardiales</taxon>
        <taxon>Pseudonocardiaceae</taxon>
        <taxon>Allokutzneria</taxon>
    </lineage>
</organism>
<keyword evidence="3 6" id="KW-0812">Transmembrane</keyword>
<feature type="transmembrane region" description="Helical" evidence="6">
    <location>
        <begin position="250"/>
        <end position="270"/>
    </location>
</feature>
<feature type="transmembrane region" description="Helical" evidence="6">
    <location>
        <begin position="216"/>
        <end position="238"/>
    </location>
</feature>
<dbReference type="PANTHER" id="PTHR23513:SF6">
    <property type="entry name" value="MAJOR FACILITATOR SUPERFAMILY ASSOCIATED DOMAIN-CONTAINING PROTEIN"/>
    <property type="match status" value="1"/>
</dbReference>
<evidence type="ECO:0000313" key="7">
    <source>
        <dbReference type="EMBL" id="GAA4030345.1"/>
    </source>
</evidence>
<evidence type="ECO:0000256" key="6">
    <source>
        <dbReference type="SAM" id="Phobius"/>
    </source>
</evidence>
<dbReference type="Proteomes" id="UP001501747">
    <property type="component" value="Unassembled WGS sequence"/>
</dbReference>
<feature type="transmembrane region" description="Helical" evidence="6">
    <location>
        <begin position="98"/>
        <end position="116"/>
    </location>
</feature>
<accession>A0ABP7TRW5</accession>
<comment type="caution">
    <text evidence="7">The sequence shown here is derived from an EMBL/GenBank/DDBJ whole genome shotgun (WGS) entry which is preliminary data.</text>
</comment>